<organism evidence="7 8">
    <name type="scientific">Paenibacillus wenxiniae</name>
    <dbReference type="NCBI Taxonomy" id="1636843"/>
    <lineage>
        <taxon>Bacteria</taxon>
        <taxon>Bacillati</taxon>
        <taxon>Bacillota</taxon>
        <taxon>Bacilli</taxon>
        <taxon>Bacillales</taxon>
        <taxon>Paenibacillaceae</taxon>
        <taxon>Paenibacillus</taxon>
    </lineage>
</organism>
<feature type="active site" description="Proton acceptor" evidence="4">
    <location>
        <position position="122"/>
    </location>
</feature>
<dbReference type="RefSeq" id="WP_347326390.1">
    <property type="nucleotide sequence ID" value="NZ_JBCGUH010000011.1"/>
</dbReference>
<dbReference type="PROSITE" id="PS50305">
    <property type="entry name" value="SIRTUIN"/>
    <property type="match status" value="1"/>
</dbReference>
<comment type="caution">
    <text evidence="4 5">Lacks conserved residue(s) required for the propagation of feature annotation.</text>
</comment>
<evidence type="ECO:0000256" key="2">
    <source>
        <dbReference type="ARBA" id="ARBA00022679"/>
    </source>
</evidence>
<feature type="domain" description="Deacetylase sirtuin-type" evidence="6">
    <location>
        <begin position="1"/>
        <end position="247"/>
    </location>
</feature>
<feature type="binding site" evidence="4">
    <location>
        <position position="216"/>
    </location>
    <ligand>
        <name>NAD(+)</name>
        <dbReference type="ChEBI" id="CHEBI:57540"/>
    </ligand>
</feature>
<feature type="binding site" evidence="4">
    <location>
        <position position="122"/>
    </location>
    <ligand>
        <name>NAD(+)</name>
        <dbReference type="ChEBI" id="CHEBI:57540"/>
    </ligand>
</feature>
<name>A0ABW4RP68_9BACL</name>
<dbReference type="InterPro" id="IPR026591">
    <property type="entry name" value="Sirtuin_cat_small_dom_sf"/>
</dbReference>
<comment type="similarity">
    <text evidence="4">Belongs to the sirtuin family. Class U subfamily.</text>
</comment>
<evidence type="ECO:0000256" key="4">
    <source>
        <dbReference type="HAMAP-Rule" id="MF_01968"/>
    </source>
</evidence>
<evidence type="ECO:0000256" key="5">
    <source>
        <dbReference type="PROSITE-ProRule" id="PRU00236"/>
    </source>
</evidence>
<dbReference type="CDD" id="cd01407">
    <property type="entry name" value="SIR2-fam"/>
    <property type="match status" value="1"/>
</dbReference>
<dbReference type="InterPro" id="IPR029035">
    <property type="entry name" value="DHS-like_NAD/FAD-binding_dom"/>
</dbReference>
<feature type="binding site" evidence="4">
    <location>
        <position position="215"/>
    </location>
    <ligand>
        <name>NAD(+)</name>
        <dbReference type="ChEBI" id="CHEBI:57540"/>
    </ligand>
</feature>
<feature type="binding site" evidence="4">
    <location>
        <position position="106"/>
    </location>
    <ligand>
        <name>nicotinamide</name>
        <dbReference type="ChEBI" id="CHEBI:17154"/>
    </ligand>
</feature>
<keyword evidence="3 4" id="KW-0520">NAD</keyword>
<dbReference type="InterPro" id="IPR050134">
    <property type="entry name" value="NAD-dep_sirtuin_deacylases"/>
</dbReference>
<feature type="binding site" evidence="4">
    <location>
        <position position="34"/>
    </location>
    <ligand>
        <name>nicotinamide</name>
        <dbReference type="ChEBI" id="CHEBI:17154"/>
    </ligand>
</feature>
<comment type="caution">
    <text evidence="7">The sequence shown here is derived from an EMBL/GenBank/DDBJ whole genome shotgun (WGS) entry which is preliminary data.</text>
</comment>
<dbReference type="PANTHER" id="PTHR11085:SF4">
    <property type="entry name" value="NAD-DEPENDENT PROTEIN DEACYLASE"/>
    <property type="match status" value="1"/>
</dbReference>
<reference evidence="8" key="1">
    <citation type="journal article" date="2019" name="Int. J. Syst. Evol. Microbiol.">
        <title>The Global Catalogue of Microorganisms (GCM) 10K type strain sequencing project: providing services to taxonomists for standard genome sequencing and annotation.</title>
        <authorList>
            <consortium name="The Broad Institute Genomics Platform"/>
            <consortium name="The Broad Institute Genome Sequencing Center for Infectious Disease"/>
            <person name="Wu L."/>
            <person name="Ma J."/>
        </authorList>
    </citation>
    <scope>NUCLEOTIDE SEQUENCE [LARGE SCALE GENOMIC DNA]</scope>
    <source>
        <strain evidence="8">CCUG 54950</strain>
    </source>
</reference>
<protein>
    <recommendedName>
        <fullName evidence="4">NAD-dependent protein deacetylase</fullName>
        <ecNumber evidence="4">2.3.1.286</ecNumber>
    </recommendedName>
    <alternativeName>
        <fullName evidence="4">Regulatory protein SIR2 homolog</fullName>
    </alternativeName>
</protein>
<dbReference type="GO" id="GO:0034979">
    <property type="term" value="F:NAD-dependent protein lysine deacetylase activity"/>
    <property type="evidence" value="ECO:0007669"/>
    <property type="project" value="UniProtKB-EC"/>
</dbReference>
<sequence>MDKLDQLSAWIEQSQRIVFFGGAGTSTESGIPDFRSAQGLYSESGQRGYSPEEMLSHRFFQKEPELFYEFYRTRLLHPDAQPNAVHYLLAELEQERKLSAIITQNIDGLHQKAGSRHVLELHGSVHRNYCISCRREYSLDDVLAQQGIPRCPHDGGIIRPDVVLYGESLDSEVIGNTVAALGAADLLIIGGTSLTVYPAASFIQYFRGNYTVLMNASATAHDRHADLIITEPMGQIMEQIRQRRYSK</sequence>
<dbReference type="HAMAP" id="MF_01968">
    <property type="entry name" value="Sirtuin_ClassU"/>
    <property type="match status" value="1"/>
</dbReference>
<keyword evidence="1 4" id="KW-0963">Cytoplasm</keyword>
<dbReference type="NCBIfam" id="NF001753">
    <property type="entry name" value="PRK00481.1-3"/>
    <property type="match status" value="1"/>
</dbReference>
<feature type="binding site" evidence="4">
    <location>
        <position position="107"/>
    </location>
    <ligand>
        <name>nicotinamide</name>
        <dbReference type="ChEBI" id="CHEBI:17154"/>
    </ligand>
</feature>
<dbReference type="SUPFAM" id="SSF52467">
    <property type="entry name" value="DHS-like NAD/FAD-binding domain"/>
    <property type="match status" value="1"/>
</dbReference>
<dbReference type="InterPro" id="IPR003000">
    <property type="entry name" value="Sirtuin"/>
</dbReference>
<comment type="function">
    <text evidence="4">NAD-dependent protein deacetylase which modulates the activities of several enzymes which are inactive in their acetylated form.</text>
</comment>
<dbReference type="Gene3D" id="3.40.50.1220">
    <property type="entry name" value="TPP-binding domain"/>
    <property type="match status" value="1"/>
</dbReference>
<evidence type="ECO:0000313" key="7">
    <source>
        <dbReference type="EMBL" id="MFD1887549.1"/>
    </source>
</evidence>
<dbReference type="PANTHER" id="PTHR11085">
    <property type="entry name" value="NAD-DEPENDENT PROTEIN DEACYLASE SIRTUIN-5, MITOCHONDRIAL-RELATED"/>
    <property type="match status" value="1"/>
</dbReference>
<dbReference type="EC" id="2.3.1.286" evidence="4"/>
<evidence type="ECO:0000256" key="3">
    <source>
        <dbReference type="ARBA" id="ARBA00023027"/>
    </source>
</evidence>
<dbReference type="EMBL" id="JBHUEH010000029">
    <property type="protein sequence ID" value="MFD1887549.1"/>
    <property type="molecule type" value="Genomic_DNA"/>
</dbReference>
<evidence type="ECO:0000256" key="1">
    <source>
        <dbReference type="ARBA" id="ARBA00022490"/>
    </source>
</evidence>
<feature type="binding site" evidence="4">
    <location>
        <position position="107"/>
    </location>
    <ligand>
        <name>NAD(+)</name>
        <dbReference type="ChEBI" id="CHEBI:57540"/>
    </ligand>
</feature>
<feature type="binding site" evidence="4">
    <location>
        <position position="192"/>
    </location>
    <ligand>
        <name>NAD(+)</name>
        <dbReference type="ChEBI" id="CHEBI:57540"/>
    </ligand>
</feature>
<proteinExistence type="inferred from homology"/>
<accession>A0ABW4RP68</accession>
<dbReference type="InterPro" id="IPR026590">
    <property type="entry name" value="Ssirtuin_cat_dom"/>
</dbReference>
<keyword evidence="8" id="KW-1185">Reference proteome</keyword>
<keyword evidence="7" id="KW-0012">Acyltransferase</keyword>
<feature type="binding site" evidence="4">
    <location>
        <position position="27"/>
    </location>
    <ligand>
        <name>NAD(+)</name>
        <dbReference type="ChEBI" id="CHEBI:57540"/>
    </ligand>
</feature>
<feature type="binding site" evidence="4">
    <location>
        <position position="35"/>
    </location>
    <ligand>
        <name>NAD(+)</name>
        <dbReference type="ChEBI" id="CHEBI:57540"/>
    </ligand>
</feature>
<feature type="binding site" evidence="4">
    <location>
        <position position="106"/>
    </location>
    <ligand>
        <name>NAD(+)</name>
        <dbReference type="ChEBI" id="CHEBI:57540"/>
    </ligand>
</feature>
<feature type="binding site" evidence="4">
    <location>
        <position position="104"/>
    </location>
    <ligand>
        <name>NAD(+)</name>
        <dbReference type="ChEBI" id="CHEBI:57540"/>
    </ligand>
</feature>
<dbReference type="Pfam" id="PF02146">
    <property type="entry name" value="SIR2"/>
    <property type="match status" value="1"/>
</dbReference>
<feature type="binding site" evidence="4">
    <location>
        <position position="193"/>
    </location>
    <ligand>
        <name>NAD(+)</name>
        <dbReference type="ChEBI" id="CHEBI:57540"/>
    </ligand>
</feature>
<evidence type="ECO:0000313" key="8">
    <source>
        <dbReference type="Proteomes" id="UP001597233"/>
    </source>
</evidence>
<dbReference type="InterPro" id="IPR028628">
    <property type="entry name" value="Sirtuin_class_U"/>
</dbReference>
<keyword evidence="2 4" id="KW-0808">Transferase</keyword>
<comment type="catalytic activity">
    <reaction evidence="4">
        <text>N(6)-acetyl-L-lysyl-[protein] + NAD(+) + H2O = 2''-O-acetyl-ADP-D-ribose + nicotinamide + L-lysyl-[protein]</text>
        <dbReference type="Rhea" id="RHEA:43636"/>
        <dbReference type="Rhea" id="RHEA-COMP:9752"/>
        <dbReference type="Rhea" id="RHEA-COMP:10731"/>
        <dbReference type="ChEBI" id="CHEBI:15377"/>
        <dbReference type="ChEBI" id="CHEBI:17154"/>
        <dbReference type="ChEBI" id="CHEBI:29969"/>
        <dbReference type="ChEBI" id="CHEBI:57540"/>
        <dbReference type="ChEBI" id="CHEBI:61930"/>
        <dbReference type="ChEBI" id="CHEBI:83767"/>
        <dbReference type="EC" id="2.3.1.286"/>
    </reaction>
</comment>
<feature type="binding site" evidence="4">
    <location>
        <position position="23"/>
    </location>
    <ligand>
        <name>NAD(+)</name>
        <dbReference type="ChEBI" id="CHEBI:57540"/>
    </ligand>
</feature>
<feature type="binding site" evidence="4">
    <location>
        <position position="34"/>
    </location>
    <ligand>
        <name>NAD(+)</name>
        <dbReference type="ChEBI" id="CHEBI:57540"/>
    </ligand>
</feature>
<evidence type="ECO:0000259" key="6">
    <source>
        <dbReference type="PROSITE" id="PS50305"/>
    </source>
</evidence>
<dbReference type="Gene3D" id="3.30.1600.10">
    <property type="entry name" value="SIR2/SIRT2 'Small Domain"/>
    <property type="match status" value="1"/>
</dbReference>
<comment type="subcellular location">
    <subcellularLocation>
        <location evidence="4">Cytoplasm</location>
    </subcellularLocation>
</comment>
<dbReference type="NCBIfam" id="NF001752">
    <property type="entry name" value="PRK00481.1-1"/>
    <property type="match status" value="1"/>
</dbReference>
<gene>
    <name evidence="4" type="primary">cobB</name>
    <name evidence="7" type="ORF">ACFSC9_18830</name>
</gene>
<dbReference type="Proteomes" id="UP001597233">
    <property type="component" value="Unassembled WGS sequence"/>
</dbReference>